<evidence type="ECO:0000256" key="6">
    <source>
        <dbReference type="ARBA" id="ARBA00022777"/>
    </source>
</evidence>
<dbReference type="CDD" id="cd16917">
    <property type="entry name" value="HATPase_UhpB-NarQ-NarX-like"/>
    <property type="match status" value="1"/>
</dbReference>
<sequence length="387" mass="42922">MPSNVRILMHTVSYIAFCIALFAASLLNPQARFLLLLLSFGFLSNYTIHTFLLYEKYTACWLSSLVDLIFICMIMGLDHSGASLLLGPFLIGDAILDLRSKAAALVICADFGLCVVMLFRLQHGRMALFLPGLLLCIAAFLLFSVIFMLIKRLRTQNTRLEHALRESMVEKVQAQARRRELEAVYEQAVQASAVNERNRIAREIHDTVGHTLTTVLVELEASRRLTGRDPARAVEKLKLAQEQVREGLQAIRSSVRVLEDDKRLLDPFDAMETLLRDCAAHTGIAVACHIDRSVALSPQAGDILYTCLREGLTNSLRHGHCTAVDCALARKDGSIHFSLRDNGTGATVVAPGFGLRAMRSRLEQANGSLHIQTEKGRGFSIRIRLPA</sequence>
<name>E6U4Q6_ETHHY</name>
<keyword evidence="4" id="KW-0808">Transferase</keyword>
<feature type="domain" description="Signal transduction histidine kinase subgroup 3 dimerisation and phosphoacceptor" evidence="12">
    <location>
        <begin position="196"/>
        <end position="260"/>
    </location>
</feature>
<gene>
    <name evidence="13" type="ordered locus">Ethha_1133</name>
</gene>
<dbReference type="Pfam" id="PF07730">
    <property type="entry name" value="HisKA_3"/>
    <property type="match status" value="1"/>
</dbReference>
<dbReference type="KEGG" id="eha:Ethha_1133"/>
<keyword evidence="7" id="KW-0067">ATP-binding</keyword>
<feature type="transmembrane region" description="Helical" evidence="10">
    <location>
        <begin position="33"/>
        <end position="54"/>
    </location>
</feature>
<feature type="transmembrane region" description="Helical" evidence="10">
    <location>
        <begin position="66"/>
        <end position="90"/>
    </location>
</feature>
<dbReference type="InterPro" id="IPR050482">
    <property type="entry name" value="Sensor_HK_TwoCompSys"/>
</dbReference>
<dbReference type="EMBL" id="CP002400">
    <property type="protein sequence ID" value="ADU26684.1"/>
    <property type="molecule type" value="Genomic_DNA"/>
</dbReference>
<feature type="domain" description="Histidine kinase/HSP90-like ATPase" evidence="11">
    <location>
        <begin position="302"/>
        <end position="386"/>
    </location>
</feature>
<dbReference type="GO" id="GO:0046983">
    <property type="term" value="F:protein dimerization activity"/>
    <property type="evidence" value="ECO:0007669"/>
    <property type="project" value="InterPro"/>
</dbReference>
<dbReference type="GO" id="GO:0016020">
    <property type="term" value="C:membrane"/>
    <property type="evidence" value="ECO:0007669"/>
    <property type="project" value="InterPro"/>
</dbReference>
<evidence type="ECO:0000313" key="14">
    <source>
        <dbReference type="Proteomes" id="UP000001551"/>
    </source>
</evidence>
<evidence type="ECO:0000256" key="5">
    <source>
        <dbReference type="ARBA" id="ARBA00022741"/>
    </source>
</evidence>
<accession>E6U4Q6</accession>
<evidence type="ECO:0000256" key="1">
    <source>
        <dbReference type="ARBA" id="ARBA00000085"/>
    </source>
</evidence>
<keyword evidence="14" id="KW-1185">Reference proteome</keyword>
<dbReference type="GO" id="GO:0000155">
    <property type="term" value="F:phosphorelay sensor kinase activity"/>
    <property type="evidence" value="ECO:0007669"/>
    <property type="project" value="InterPro"/>
</dbReference>
<dbReference type="SUPFAM" id="SSF55874">
    <property type="entry name" value="ATPase domain of HSP90 chaperone/DNA topoisomerase II/histidine kinase"/>
    <property type="match status" value="1"/>
</dbReference>
<dbReference type="STRING" id="663278.Ethha_1133"/>
<keyword evidence="6 13" id="KW-0418">Kinase</keyword>
<keyword evidence="10" id="KW-1133">Transmembrane helix</keyword>
<dbReference type="PANTHER" id="PTHR24421">
    <property type="entry name" value="NITRATE/NITRITE SENSOR PROTEIN NARX-RELATED"/>
    <property type="match status" value="1"/>
</dbReference>
<evidence type="ECO:0000256" key="8">
    <source>
        <dbReference type="ARBA" id="ARBA00023012"/>
    </source>
</evidence>
<comment type="catalytic activity">
    <reaction evidence="1">
        <text>ATP + protein L-histidine = ADP + protein N-phospho-L-histidine.</text>
        <dbReference type="EC" id="2.7.13.3"/>
    </reaction>
</comment>
<feature type="transmembrane region" description="Helical" evidence="10">
    <location>
        <begin position="128"/>
        <end position="150"/>
    </location>
</feature>
<reference evidence="13 14" key="1">
    <citation type="submission" date="2010-12" db="EMBL/GenBank/DDBJ databases">
        <title>Complete sequence of Ethanoligenens harbinense YUAN-3.</title>
        <authorList>
            <person name="Lucas S."/>
            <person name="Copeland A."/>
            <person name="Lapidus A."/>
            <person name="Cheng J.-F."/>
            <person name="Bruce D."/>
            <person name="Goodwin L."/>
            <person name="Pitluck S."/>
            <person name="Chertkov O."/>
            <person name="Misra M."/>
            <person name="Detter J.C."/>
            <person name="Han C."/>
            <person name="Tapia R."/>
            <person name="Land M."/>
            <person name="Hauser L."/>
            <person name="Jeffries C."/>
            <person name="Kyrpides N."/>
            <person name="Ivanova N."/>
            <person name="Mikhailova N."/>
            <person name="Wang A."/>
            <person name="Mouttaki H."/>
            <person name="He Z."/>
            <person name="Zhou J."/>
            <person name="Hemme C.L."/>
            <person name="Woyke T."/>
        </authorList>
    </citation>
    <scope>NUCLEOTIDE SEQUENCE [LARGE SCALE GENOMIC DNA]</scope>
    <source>
        <strain evidence="14">DSM 18485 / JCM 12961 / CGMCC 1.5033 / YUAN-3</strain>
    </source>
</reference>
<dbReference type="Gene3D" id="3.30.565.10">
    <property type="entry name" value="Histidine kinase-like ATPase, C-terminal domain"/>
    <property type="match status" value="1"/>
</dbReference>
<feature type="transmembrane region" description="Helical" evidence="10">
    <location>
        <begin position="7"/>
        <end position="27"/>
    </location>
</feature>
<keyword evidence="10" id="KW-0812">Transmembrane</keyword>
<dbReference type="EC" id="2.7.13.3" evidence="2"/>
<evidence type="ECO:0000259" key="11">
    <source>
        <dbReference type="Pfam" id="PF02518"/>
    </source>
</evidence>
<keyword evidence="5" id="KW-0547">Nucleotide-binding</keyword>
<evidence type="ECO:0000256" key="10">
    <source>
        <dbReference type="SAM" id="Phobius"/>
    </source>
</evidence>
<dbReference type="Gene3D" id="1.20.5.1930">
    <property type="match status" value="1"/>
</dbReference>
<dbReference type="AlphaFoldDB" id="E6U4Q6"/>
<dbReference type="PANTHER" id="PTHR24421:SF10">
    <property type="entry name" value="NITRATE_NITRITE SENSOR PROTEIN NARQ"/>
    <property type="match status" value="1"/>
</dbReference>
<dbReference type="InterPro" id="IPR036890">
    <property type="entry name" value="HATPase_C_sf"/>
</dbReference>
<keyword evidence="8" id="KW-0902">Two-component regulatory system</keyword>
<dbReference type="Proteomes" id="UP000001551">
    <property type="component" value="Chromosome"/>
</dbReference>
<dbReference type="Pfam" id="PF02518">
    <property type="entry name" value="HATPase_c"/>
    <property type="match status" value="1"/>
</dbReference>
<feature type="transmembrane region" description="Helical" evidence="10">
    <location>
        <begin position="102"/>
        <end position="121"/>
    </location>
</feature>
<evidence type="ECO:0000256" key="7">
    <source>
        <dbReference type="ARBA" id="ARBA00022840"/>
    </source>
</evidence>
<evidence type="ECO:0000259" key="12">
    <source>
        <dbReference type="Pfam" id="PF07730"/>
    </source>
</evidence>
<evidence type="ECO:0000313" key="13">
    <source>
        <dbReference type="EMBL" id="ADU26684.1"/>
    </source>
</evidence>
<keyword evidence="9" id="KW-0175">Coiled coil</keyword>
<keyword evidence="10" id="KW-0472">Membrane</keyword>
<proteinExistence type="predicted"/>
<feature type="coiled-coil region" evidence="9">
    <location>
        <begin position="150"/>
        <end position="191"/>
    </location>
</feature>
<evidence type="ECO:0000256" key="9">
    <source>
        <dbReference type="SAM" id="Coils"/>
    </source>
</evidence>
<keyword evidence="3" id="KW-0597">Phosphoprotein</keyword>
<organism evidence="13 14">
    <name type="scientific">Ethanoligenens harbinense (strain DSM 18485 / JCM 12961 / CGMCC 1.5033 / YUAN-3)</name>
    <dbReference type="NCBI Taxonomy" id="663278"/>
    <lineage>
        <taxon>Bacteria</taxon>
        <taxon>Bacillati</taxon>
        <taxon>Bacillota</taxon>
        <taxon>Clostridia</taxon>
        <taxon>Eubacteriales</taxon>
        <taxon>Oscillospiraceae</taxon>
        <taxon>Ethanoligenens</taxon>
    </lineage>
</organism>
<dbReference type="InterPro" id="IPR003594">
    <property type="entry name" value="HATPase_dom"/>
</dbReference>
<evidence type="ECO:0000256" key="4">
    <source>
        <dbReference type="ARBA" id="ARBA00022679"/>
    </source>
</evidence>
<protein>
    <recommendedName>
        <fullName evidence="2">histidine kinase</fullName>
        <ecNumber evidence="2">2.7.13.3</ecNumber>
    </recommendedName>
</protein>
<evidence type="ECO:0000256" key="2">
    <source>
        <dbReference type="ARBA" id="ARBA00012438"/>
    </source>
</evidence>
<evidence type="ECO:0000256" key="3">
    <source>
        <dbReference type="ARBA" id="ARBA00022553"/>
    </source>
</evidence>
<dbReference type="InterPro" id="IPR011712">
    <property type="entry name" value="Sig_transdc_His_kin_sub3_dim/P"/>
</dbReference>
<dbReference type="GO" id="GO:0005524">
    <property type="term" value="F:ATP binding"/>
    <property type="evidence" value="ECO:0007669"/>
    <property type="project" value="UniProtKB-KW"/>
</dbReference>
<dbReference type="eggNOG" id="COG4585">
    <property type="taxonomic scope" value="Bacteria"/>
</dbReference>
<dbReference type="HOGENOM" id="CLU_000445_20_15_9"/>